<feature type="region of interest" description="Disordered" evidence="5">
    <location>
        <begin position="2046"/>
        <end position="2073"/>
    </location>
</feature>
<dbReference type="Pfam" id="PF03534">
    <property type="entry name" value="SpvB"/>
    <property type="match status" value="1"/>
</dbReference>
<dbReference type="InterPro" id="IPR022045">
    <property type="entry name" value="TcdB_toxin_mid/N"/>
</dbReference>
<dbReference type="GO" id="GO:0005737">
    <property type="term" value="C:cytoplasm"/>
    <property type="evidence" value="ECO:0007669"/>
    <property type="project" value="InterPro"/>
</dbReference>
<dbReference type="PRINTS" id="PR01341">
    <property type="entry name" value="SALSPVBPROT"/>
</dbReference>
<evidence type="ECO:0000256" key="2">
    <source>
        <dbReference type="ARBA" id="ARBA00022525"/>
    </source>
</evidence>
<feature type="region of interest" description="Disordered" evidence="5">
    <location>
        <begin position="1"/>
        <end position="33"/>
    </location>
</feature>
<dbReference type="InterPro" id="IPR003284">
    <property type="entry name" value="Sal_SpvB"/>
</dbReference>
<feature type="region of interest" description="Disordered" evidence="5">
    <location>
        <begin position="1468"/>
        <end position="1494"/>
    </location>
</feature>
<feature type="region of interest" description="Disordered" evidence="5">
    <location>
        <begin position="1213"/>
        <end position="1250"/>
    </location>
</feature>
<feature type="compositionally biased region" description="Basic and acidic residues" evidence="5">
    <location>
        <begin position="1"/>
        <end position="10"/>
    </location>
</feature>
<dbReference type="Pfam" id="PF13517">
    <property type="entry name" value="FG-GAP_3"/>
    <property type="match status" value="1"/>
</dbReference>
<dbReference type="PANTHER" id="PTHR32305:SF15">
    <property type="entry name" value="PROTEIN RHSA-RELATED"/>
    <property type="match status" value="1"/>
</dbReference>
<feature type="compositionally biased region" description="Gly residues" evidence="5">
    <location>
        <begin position="1229"/>
        <end position="1242"/>
    </location>
</feature>
<keyword evidence="9" id="KW-1185">Reference proteome</keyword>
<evidence type="ECO:0000313" key="9">
    <source>
        <dbReference type="Proteomes" id="UP000655044"/>
    </source>
</evidence>
<feature type="compositionally biased region" description="Basic and acidic residues" evidence="5">
    <location>
        <begin position="1470"/>
        <end position="1480"/>
    </location>
</feature>
<comment type="subcellular location">
    <subcellularLocation>
        <location evidence="1">Secreted</location>
    </subcellularLocation>
</comment>
<feature type="domain" description="Insecticide toxin TcdB middle/N-terminal" evidence="7">
    <location>
        <begin position="719"/>
        <end position="848"/>
    </location>
</feature>
<dbReference type="GO" id="GO:0005576">
    <property type="term" value="C:extracellular region"/>
    <property type="evidence" value="ECO:0007669"/>
    <property type="project" value="UniProtKB-SubCell"/>
</dbReference>
<dbReference type="Proteomes" id="UP000655044">
    <property type="component" value="Unassembled WGS sequence"/>
</dbReference>
<dbReference type="RefSeq" id="WP_189242420.1">
    <property type="nucleotide sequence ID" value="NZ_BMQP01000014.1"/>
</dbReference>
<keyword evidence="2" id="KW-0964">Secreted</keyword>
<dbReference type="PANTHER" id="PTHR32305">
    <property type="match status" value="1"/>
</dbReference>
<feature type="domain" description="Insecticide toxin TcdB middle/C-terminal" evidence="6">
    <location>
        <begin position="942"/>
        <end position="1094"/>
    </location>
</feature>
<reference evidence="8" key="1">
    <citation type="submission" date="2021-01" db="EMBL/GenBank/DDBJ databases">
        <title>Whole genome shotgun sequence of Planobispora rosea NBRC 15558.</title>
        <authorList>
            <person name="Komaki H."/>
            <person name="Tamura T."/>
        </authorList>
    </citation>
    <scope>NUCLEOTIDE SEQUENCE</scope>
    <source>
        <strain evidence="8">NBRC 15558</strain>
    </source>
</reference>
<evidence type="ECO:0000256" key="4">
    <source>
        <dbReference type="ARBA" id="ARBA00023026"/>
    </source>
</evidence>
<evidence type="ECO:0000256" key="3">
    <source>
        <dbReference type="ARBA" id="ARBA00022729"/>
    </source>
</evidence>
<evidence type="ECO:0000259" key="7">
    <source>
        <dbReference type="Pfam" id="PF12256"/>
    </source>
</evidence>
<evidence type="ECO:0000313" key="8">
    <source>
        <dbReference type="EMBL" id="GIH85510.1"/>
    </source>
</evidence>
<organism evidence="8 9">
    <name type="scientific">Planobispora rosea</name>
    <dbReference type="NCBI Taxonomy" id="35762"/>
    <lineage>
        <taxon>Bacteria</taxon>
        <taxon>Bacillati</taxon>
        <taxon>Actinomycetota</taxon>
        <taxon>Actinomycetes</taxon>
        <taxon>Streptosporangiales</taxon>
        <taxon>Streptosporangiaceae</taxon>
        <taxon>Planobispora</taxon>
    </lineage>
</organism>
<dbReference type="InterPro" id="IPR022044">
    <property type="entry name" value="TcdB_toxin_mid/C"/>
</dbReference>
<dbReference type="Pfam" id="PF12255">
    <property type="entry name" value="TcdB_toxin_midC"/>
    <property type="match status" value="1"/>
</dbReference>
<dbReference type="InterPro" id="IPR028994">
    <property type="entry name" value="Integrin_alpha_N"/>
</dbReference>
<proteinExistence type="predicted"/>
<keyword evidence="4" id="KW-0843">Virulence</keyword>
<dbReference type="InterPro" id="IPR013517">
    <property type="entry name" value="FG-GAP"/>
</dbReference>
<evidence type="ECO:0000259" key="6">
    <source>
        <dbReference type="Pfam" id="PF12255"/>
    </source>
</evidence>
<keyword evidence="3" id="KW-0732">Signal</keyword>
<sequence>MREPSEKHPAEPPGAGLRPPSVQVPRGGGAIRGIGEKFAANPVTGTGSLSVPVATSPGRSDFGPRLSLAYDSGAGNGPFGFGWSLSLPSITRKTDKGLPLYRDAADSDVFVLSGAEDLVPVLVRNERGEWERERSPVRTVNGAGYRVDRYRPRVEGLFARVERWTNTADATDVSWRSISGDNVTTWYGRTAESRISDPADPGRVFSWLICQSHDDRGNVIVYGYAPEDSAGIFEDASGRRLSPARERNRTDASRSAQRYLKRIRYGNRAPYLPVLDERAPWPEPPGAGAPDAGDAWHFEVVFDYGEHDAEAPAPAASGTWPVRVDPFSSYRAGFEIRTYRICRRVLMFHHFPDEAGVGRGCLVRSTDLAHSDELDPAGVRNPVHTFLRSVTQTGYRRDGDGGYDRRALPPVEFEYTEPVVRDVVEEVDPQSLENLPIGLDGTAYRWTDLHGEGVPGILTEQAGAWFYTRNLSPVPEGAEGVGARFAPLEAVAGKPGASLNGGAEFMDLAGDGRPDVVVESPVPGLYEHDGAEGWLPFRPFTSRLNRDLRDPNLKFVDLDGDGRADVLITEDDALVWHASLGEDGFGPARRVARALDEEKGPRIVFADGTQSVHLADLSGDGLTDIVRVRNGDVCYWPNLGHGRFGAKVTMDNAPWFDHPDQFDHGRIRLADIDGSGTADIVYLHRDGVHLYFNQSGNGWSRPHPLKAFPRVDDLAAVVPVDLLGNGTACLVWSSPLPGDARRPMRYVDLMGGRKPHLLVKTSNNLGAETRVDYAPSTKFSLRDERDGRPWVTRLPFPVHVVERVETVDHVSRNRFTVRYAYHHGHFDGEEREFRGFGMVEQWDTEEFTGEFTAEFATLSGGIPAENTAAASHVPPVHTKTWFHTGVHGDRDHVSDYFAGLLNAADRGEYFREPGLTDAEARDLLLPDTVLPAGLTSEEEREACRALKGVMLRQEIYADDAGPGATPEQILRARTPYTVTEQDFTVRSLQPRGVNRHAVFLTHPREAISYHYERDAADPRLRHTLTLEVDDYGNVLKEAAVGYGRRTQIRAVDAAGGVRPVPNPGLTGLHPADRAKQTTPLMTYTENRVSNAVESPDAHRAPLPCEAVVFELTGYPATGPAGRYRSADLVEPDPAAPGRLRHRFTAPEVAYEATAAGDRRRRPIECSRTLYRRDDLDGLLPLGVLQPLALPGEDYRLALTPGLLAQVFRRPRQGQPAEPLLPDPASVLGGQNGGQNGDRGGYLPGQALKADGRFPAGDADGHWWIPSGRAFHSADPADDAAAELARAREHFFLPRRHRDPFGQDVVVDYDSYDLLTAGTRDPLGNRVTVEAHDYRLLQARLISDPNRNRTEIAYDALGMVAGTAVMGKAPPAPVEGDTLDGFTADLPQARLDGFFEAADPRAAAAELLQGATTRIVYDLDRFRRTRRANPDDPARWLPPCAATLARETHLGAPLPPQGMRIRLDFSYSDGSGREVQKKTRAEPGPLDADDPRAPVADPRWVGSGWTVLNNKGKPVRQYEPFFSATHRFEFGVATGVSPVLFYDPAERVVATLHPDHTYEKMVFDAWRQTAYDVNDTCAARDAQTGDPRTDPDISGYVGEYFATQPPTWQTWHAQRVGGALGQDERDAALRAEAHADTPTTTHFDALGRPFLAVTRNRVVCPGHDLDGSEDSLATRIELDIEGNQREVRDAVQQAGDPLGRVVMRYAYDMLGNRLHRLSMESGARWTLNDAAGKPIRSWDSRGHTFTTAYDALRRPVEQTVRGTTADSDPRTLGRDILIDRIEYGEGRAGAETLNLRTRVYRHFDSAGVVTNARLDARGDPAEAYDFKGNLLRSTRRLAGDYTALPDWRLDPRLDDESFETGTRYDALNRPVQSVTPHNDPAGVKHNVVQPVFNEAGLLERVDVWLERAAEPATLLDPGTETPSPVGVAAVDYDARGRRLRIGYRNGAVTSCAYDPLTFRLTGLLTRRAPDAFPGDDPQPPVPGSPGRHVQNLRYTYDPAGNITRIRDDAQQTVYFRNRRVEPGNDYVYDALYQLVQATGREHLGQLADGGHRPPTAPDGSGAFPTRLDHPGDGNAMGAYVERYVYDAAGNIQRMRHRGGDPAHPGWTRSYDYLEPSLTEGGDPGDPVDPVGPGPPRKTGNRLSRTALSPGRTDPPRIEPYEHDAHGNLVRMPHLGGGRPGPNMHWDCRDRLRRTDLNGGTVFSVYDASGERVRKVWEKSPGLVEERIYLGGFEIFRRHDGPVGTGTATLERETLHVTDDGRRIALVETRTRDTAGDDRAPRRLIRYQLGDHLGSTGLELDDRAQIISYEEYTPYGCSAYQAVRSQTETAKRYRYTGRERDEETGLSRHGARYYACWLGRWSSADPAGLADGPNLYRYARGNPVTLIDPDGRHAAEALDPQTVLTAATALQRAAQAWRTATVVTAGATASAVPAAGPSAAPAAGGSLAAGGAGALLAAHAAASAAMVLALRWHMQRAGSIATYGNPYGMPARDAAFPALRSVQERRNEPFPIPEPMTEPISDRKEQRQPIAGRVYVTYTKYNSLTKTSYSGRTSAVIDLTRPWRPQAEAAVRARDLNHHVDERGEPSDPNFGPAVLDKFAVGYAVNYDQRYRDMGYLAIRGREQQLIDYHGKNRSTELGLSGFSGGAHSDTDPGPQLTENAFRGVGKDNPLGEVFHEASNLCFGELAPFTGNKIEKK</sequence>
<dbReference type="SUPFAM" id="SSF69318">
    <property type="entry name" value="Integrin alpha N-terminal domain"/>
    <property type="match status" value="1"/>
</dbReference>
<dbReference type="Gene3D" id="2.180.10.10">
    <property type="entry name" value="RHS repeat-associated core"/>
    <property type="match status" value="1"/>
</dbReference>
<accession>A0A8J3S3J3</accession>
<dbReference type="NCBIfam" id="TIGR03696">
    <property type="entry name" value="Rhs_assc_core"/>
    <property type="match status" value="1"/>
</dbReference>
<dbReference type="Pfam" id="PF12256">
    <property type="entry name" value="TcdB_toxin_midN"/>
    <property type="match status" value="1"/>
</dbReference>
<dbReference type="InterPro" id="IPR022385">
    <property type="entry name" value="Rhs_assc_core"/>
</dbReference>
<evidence type="ECO:0000256" key="5">
    <source>
        <dbReference type="SAM" id="MobiDB-lite"/>
    </source>
</evidence>
<protein>
    <submittedName>
        <fullName evidence="8">Uncharacterized protein</fullName>
    </submittedName>
</protein>
<feature type="region of interest" description="Disordered" evidence="5">
    <location>
        <begin position="2094"/>
        <end position="2161"/>
    </location>
</feature>
<gene>
    <name evidence="8" type="ORF">Pro02_39180</name>
</gene>
<evidence type="ECO:0000256" key="1">
    <source>
        <dbReference type="ARBA" id="ARBA00004613"/>
    </source>
</evidence>
<feature type="compositionally biased region" description="Basic and acidic residues" evidence="5">
    <location>
        <begin position="2152"/>
        <end position="2161"/>
    </location>
</feature>
<dbReference type="InterPro" id="IPR050708">
    <property type="entry name" value="T6SS_VgrG/RHS"/>
</dbReference>
<comment type="caution">
    <text evidence="8">The sequence shown here is derived from an EMBL/GenBank/DDBJ whole genome shotgun (WGS) entry which is preliminary data.</text>
</comment>
<dbReference type="EMBL" id="BOOI01000035">
    <property type="protein sequence ID" value="GIH85510.1"/>
    <property type="molecule type" value="Genomic_DNA"/>
</dbReference>
<name>A0A8J3S3J3_PLARO</name>